<organism evidence="2 3">
    <name type="scientific">Leptospirillum ferriphilum YSK</name>
    <dbReference type="NCBI Taxonomy" id="1441628"/>
    <lineage>
        <taxon>Bacteria</taxon>
        <taxon>Pseudomonadati</taxon>
        <taxon>Nitrospirota</taxon>
        <taxon>Nitrospiria</taxon>
        <taxon>Nitrospirales</taxon>
        <taxon>Nitrospiraceae</taxon>
        <taxon>Leptospirillum</taxon>
    </lineage>
</organism>
<dbReference type="InterPro" id="IPR031108">
    <property type="entry name" value="IscA_plant_cyanobact"/>
</dbReference>
<protein>
    <submittedName>
        <fullName evidence="2">Iron-sulfur cluster assembly protein IscA</fullName>
    </submittedName>
</protein>
<dbReference type="AlphaFoldDB" id="A0A059XXQ2"/>
<dbReference type="SUPFAM" id="SSF89360">
    <property type="entry name" value="HesB-like domain"/>
    <property type="match status" value="1"/>
</dbReference>
<dbReference type="PANTHER" id="PTHR47265">
    <property type="entry name" value="IRON-SULFUR ASSEMBLY PROTEIN ISCA, CHLOROPLASTIC"/>
    <property type="match status" value="1"/>
</dbReference>
<gene>
    <name evidence="2" type="ORF">Y981_02465</name>
</gene>
<dbReference type="NCBIfam" id="TIGR00049">
    <property type="entry name" value="iron-sulfur cluster assembly accessory protein"/>
    <property type="match status" value="1"/>
</dbReference>
<dbReference type="InterPro" id="IPR035903">
    <property type="entry name" value="HesB-like_dom_sf"/>
</dbReference>
<evidence type="ECO:0000259" key="1">
    <source>
        <dbReference type="Pfam" id="PF01521"/>
    </source>
</evidence>
<feature type="domain" description="Core" evidence="1">
    <location>
        <begin position="2"/>
        <end position="104"/>
    </location>
</feature>
<keyword evidence="3" id="KW-1185">Reference proteome</keyword>
<dbReference type="InterPro" id="IPR000361">
    <property type="entry name" value="ATAP_core_dom"/>
</dbReference>
<dbReference type="GO" id="GO:0016226">
    <property type="term" value="P:iron-sulfur cluster assembly"/>
    <property type="evidence" value="ECO:0007669"/>
    <property type="project" value="InterPro"/>
</dbReference>
<evidence type="ECO:0000313" key="3">
    <source>
        <dbReference type="Proteomes" id="UP000027059"/>
    </source>
</evidence>
<sequence>MINVTEKAAEEVIRLSKSQKKEGKFLRLGIEGGGCSGLSYLIKFEEEAGEFDTIQEGPAGIRILIDPKSMVYLDGSVLDYQGGGLMGGGFKFQNPNATHSCGCGTSFAV</sequence>
<dbReference type="Pfam" id="PF01521">
    <property type="entry name" value="Fe-S_biosyn"/>
    <property type="match status" value="1"/>
</dbReference>
<dbReference type="HOGENOM" id="CLU_069054_5_1_0"/>
<accession>A0A059XXQ2</accession>
<name>A0A059XXQ2_9BACT</name>
<dbReference type="SMR" id="A0A059XXQ2"/>
<dbReference type="InterPro" id="IPR016092">
    <property type="entry name" value="ATAP"/>
</dbReference>
<dbReference type="PANTHER" id="PTHR47265:SF1">
    <property type="entry name" value="IRON-SULFUR ASSEMBLY PROTEIN ISCA, CHLOROPLASTIC"/>
    <property type="match status" value="1"/>
</dbReference>
<dbReference type="Proteomes" id="UP000027059">
    <property type="component" value="Chromosome"/>
</dbReference>
<dbReference type="InterPro" id="IPR017870">
    <property type="entry name" value="FeS_cluster_insertion_CS"/>
</dbReference>
<reference evidence="2 3" key="2">
    <citation type="journal article" date="2015" name="Biomed. Res. Int.">
        <title>Effects of Arsenite Resistance on the Growth and Functional Gene Expression of Leptospirillum ferriphilum and Acidithiobacillus thiooxidans in Pure Culture and Coculture.</title>
        <authorList>
            <person name="Jiang H."/>
            <person name="Liang Y."/>
            <person name="Yin H."/>
            <person name="Xiao Y."/>
            <person name="Guo X."/>
            <person name="Xu Y."/>
            <person name="Hu Q."/>
            <person name="Liu H."/>
            <person name="Liu X."/>
        </authorList>
    </citation>
    <scope>NUCLEOTIDE SEQUENCE [LARGE SCALE GENOMIC DNA]</scope>
    <source>
        <strain evidence="2 3">YSK</strain>
    </source>
</reference>
<evidence type="ECO:0000313" key="2">
    <source>
        <dbReference type="EMBL" id="AIA30081.1"/>
    </source>
</evidence>
<dbReference type="KEGG" id="lfp:Y981_02465"/>
<dbReference type="GO" id="GO:0030674">
    <property type="term" value="F:protein-macromolecule adaptor activity"/>
    <property type="evidence" value="ECO:0007669"/>
    <property type="project" value="TreeGrafter"/>
</dbReference>
<reference evidence="3" key="1">
    <citation type="submission" date="2014-02" db="EMBL/GenBank/DDBJ databases">
        <title>Complete genome sequence and comparative genomic analysis of the nitrogen-fixing bacterium Leptospirillum ferriphilum YSK.</title>
        <authorList>
            <person name="Guo X."/>
            <person name="Yin H."/>
            <person name="Liang Y."/>
            <person name="Hu Q."/>
            <person name="Ma L."/>
            <person name="Xiao Y."/>
            <person name="Zhang X."/>
            <person name="Qiu G."/>
            <person name="Liu X."/>
        </authorList>
    </citation>
    <scope>NUCLEOTIDE SEQUENCE [LARGE SCALE GENOMIC DNA]</scope>
    <source>
        <strain evidence="3">YSK</strain>
    </source>
</reference>
<dbReference type="Gene3D" id="2.60.300.12">
    <property type="entry name" value="HesB-like domain"/>
    <property type="match status" value="1"/>
</dbReference>
<dbReference type="GO" id="GO:0051537">
    <property type="term" value="F:2 iron, 2 sulfur cluster binding"/>
    <property type="evidence" value="ECO:0007669"/>
    <property type="project" value="UniProtKB-ARBA"/>
</dbReference>
<dbReference type="PROSITE" id="PS01152">
    <property type="entry name" value="HESB"/>
    <property type="match status" value="1"/>
</dbReference>
<dbReference type="RefSeq" id="WP_014960239.1">
    <property type="nucleotide sequence ID" value="NZ_CP007243.1"/>
</dbReference>
<dbReference type="EMBL" id="CP007243">
    <property type="protein sequence ID" value="AIA30081.1"/>
    <property type="molecule type" value="Genomic_DNA"/>
</dbReference>
<proteinExistence type="predicted"/>
<dbReference type="OrthoDB" id="9801228at2"/>